<name>A0A0A9G5Q6_ARUDO</name>
<organism evidence="1">
    <name type="scientific">Arundo donax</name>
    <name type="common">Giant reed</name>
    <name type="synonym">Donax arundinaceus</name>
    <dbReference type="NCBI Taxonomy" id="35708"/>
    <lineage>
        <taxon>Eukaryota</taxon>
        <taxon>Viridiplantae</taxon>
        <taxon>Streptophyta</taxon>
        <taxon>Embryophyta</taxon>
        <taxon>Tracheophyta</taxon>
        <taxon>Spermatophyta</taxon>
        <taxon>Magnoliopsida</taxon>
        <taxon>Liliopsida</taxon>
        <taxon>Poales</taxon>
        <taxon>Poaceae</taxon>
        <taxon>PACMAD clade</taxon>
        <taxon>Arundinoideae</taxon>
        <taxon>Arundineae</taxon>
        <taxon>Arundo</taxon>
    </lineage>
</organism>
<evidence type="ECO:0000313" key="1">
    <source>
        <dbReference type="EMBL" id="JAE17871.1"/>
    </source>
</evidence>
<proteinExistence type="predicted"/>
<dbReference type="EMBL" id="GBRH01180025">
    <property type="protein sequence ID" value="JAE17871.1"/>
    <property type="molecule type" value="Transcribed_RNA"/>
</dbReference>
<reference evidence="1" key="1">
    <citation type="submission" date="2014-09" db="EMBL/GenBank/DDBJ databases">
        <authorList>
            <person name="Magalhaes I.L.F."/>
            <person name="Oliveira U."/>
            <person name="Santos F.R."/>
            <person name="Vidigal T.H.D.A."/>
            <person name="Brescovit A.D."/>
            <person name="Santos A.J."/>
        </authorList>
    </citation>
    <scope>NUCLEOTIDE SEQUENCE</scope>
    <source>
        <tissue evidence="1">Shoot tissue taken approximately 20 cm above the soil surface</tissue>
    </source>
</reference>
<dbReference type="AlphaFoldDB" id="A0A0A9G5Q6"/>
<accession>A0A0A9G5Q6</accession>
<reference evidence="1" key="2">
    <citation type="journal article" date="2015" name="Data Brief">
        <title>Shoot transcriptome of the giant reed, Arundo donax.</title>
        <authorList>
            <person name="Barrero R.A."/>
            <person name="Guerrero F.D."/>
            <person name="Moolhuijzen P."/>
            <person name="Goolsby J.A."/>
            <person name="Tidwell J."/>
            <person name="Bellgard S.E."/>
            <person name="Bellgard M.I."/>
        </authorList>
    </citation>
    <scope>NUCLEOTIDE SEQUENCE</scope>
    <source>
        <tissue evidence="1">Shoot tissue taken approximately 20 cm above the soil surface</tissue>
    </source>
</reference>
<sequence>MINQPNSIHSYQQPFLRKYHITEDNSYKQTSPFEAKDIKLPSFRSKHDRFCNCSLAD</sequence>
<protein>
    <submittedName>
        <fullName evidence="1">Uncharacterized protein</fullName>
    </submittedName>
</protein>